<dbReference type="SMART" id="SM00248">
    <property type="entry name" value="ANK"/>
    <property type="match status" value="9"/>
</dbReference>
<evidence type="ECO:0000256" key="3">
    <source>
        <dbReference type="PROSITE-ProRule" id="PRU00023"/>
    </source>
</evidence>
<dbReference type="Proteomes" id="UP000663829">
    <property type="component" value="Unassembled WGS sequence"/>
</dbReference>
<dbReference type="PANTHER" id="PTHR24198:SF165">
    <property type="entry name" value="ANKYRIN REPEAT-CONTAINING PROTEIN-RELATED"/>
    <property type="match status" value="1"/>
</dbReference>
<evidence type="ECO:0000256" key="2">
    <source>
        <dbReference type="ARBA" id="ARBA00023043"/>
    </source>
</evidence>
<evidence type="ECO:0000313" key="7">
    <source>
        <dbReference type="Proteomes" id="UP000663829"/>
    </source>
</evidence>
<evidence type="ECO:0000256" key="1">
    <source>
        <dbReference type="ARBA" id="ARBA00022737"/>
    </source>
</evidence>
<organism evidence="5 7">
    <name type="scientific">Didymodactylos carnosus</name>
    <dbReference type="NCBI Taxonomy" id="1234261"/>
    <lineage>
        <taxon>Eukaryota</taxon>
        <taxon>Metazoa</taxon>
        <taxon>Spiralia</taxon>
        <taxon>Gnathifera</taxon>
        <taxon>Rotifera</taxon>
        <taxon>Eurotatoria</taxon>
        <taxon>Bdelloidea</taxon>
        <taxon>Philodinida</taxon>
        <taxon>Philodinidae</taxon>
        <taxon>Didymodactylos</taxon>
    </lineage>
</organism>
<dbReference type="EMBL" id="CAJOBC010006305">
    <property type="protein sequence ID" value="CAF3894205.1"/>
    <property type="molecule type" value="Genomic_DNA"/>
</dbReference>
<dbReference type="InterPro" id="IPR036770">
    <property type="entry name" value="Ankyrin_rpt-contain_sf"/>
</dbReference>
<dbReference type="Pfam" id="PF12796">
    <property type="entry name" value="Ank_2"/>
    <property type="match status" value="1"/>
</dbReference>
<keyword evidence="2 3" id="KW-0040">ANK repeat</keyword>
<dbReference type="Proteomes" id="UP000681722">
    <property type="component" value="Unassembled WGS sequence"/>
</dbReference>
<dbReference type="Gene3D" id="1.25.40.20">
    <property type="entry name" value="Ankyrin repeat-containing domain"/>
    <property type="match status" value="3"/>
</dbReference>
<comment type="caution">
    <text evidence="5">The sequence shown here is derived from an EMBL/GenBank/DDBJ whole genome shotgun (WGS) entry which is preliminary data.</text>
</comment>
<evidence type="ECO:0008006" key="8">
    <source>
        <dbReference type="Google" id="ProtNLM"/>
    </source>
</evidence>
<dbReference type="OrthoDB" id="3060779at2759"/>
<proteinExistence type="predicted"/>
<feature type="coiled-coil region" evidence="4">
    <location>
        <begin position="517"/>
        <end position="551"/>
    </location>
</feature>
<evidence type="ECO:0000313" key="5">
    <source>
        <dbReference type="EMBL" id="CAF1130484.1"/>
    </source>
</evidence>
<accession>A0A814R893</accession>
<dbReference type="EMBL" id="CAJNOQ010006304">
    <property type="protein sequence ID" value="CAF1130484.1"/>
    <property type="molecule type" value="Genomic_DNA"/>
</dbReference>
<dbReference type="AlphaFoldDB" id="A0A814R893"/>
<dbReference type="InterPro" id="IPR002110">
    <property type="entry name" value="Ankyrin_rpt"/>
</dbReference>
<keyword evidence="7" id="KW-1185">Reference proteome</keyword>
<sequence length="671" mass="75576">MLELACRSSDNVEIVDYLINQSPEIHQALFNYTTADSPYALAKKNKFTKLQNYLKYRLSFELTNAVQSNNLVLVKQLLGAGASVDMVQTNNLSVALKHQNNVELVQILCENGAEMPNEWLELKTIQLPPSTDIQNDVRSVLNRCLINRRLRLAAANGDLNSVIQCQRMGADINSKNCHGSTALLLTIQHGQYFAVVHDLVSCGASMLHSNENEKLSLIQLAKKNKYEQIAQYLAQELNVQFLATIFDNDKQSAEALAALGADFNYQDEQQRTLLHYAVQYHGIELVQWLCERGSPVNIADINGDYPITQATEKGDFASVQFLLKDYPVTKKQKNKAGDDALAIARKQNYKRLVQLLEGKPIDPIDADDADPPTKPKYEPQQLIRAAGNGQMQIVKEFVQQRYLNIDEKRQICYQMLQEATKKKQDEVLGVLQPYYNKELLASIPSDARQGSLVTLSEEYQTMLVGFLTGLSGLIASSPVVLDPADPNTYKELFSNVNAKFDQRTQEISKITSERDVNQLCKQDMKDIEQKISKLTDEMRQLSANKDILTKRIQDADEGLLKVKDMTALQRKELFQNKEATEQHLAALDSSMYLFRRAQEAALKKKKTLEYIKEKTKLFLFYTTIEHNLQSLFNSVLVAQGGLSIRDKTNTKAGMAASVIQAIPTSWIPIGN</sequence>
<feature type="repeat" description="ANK" evidence="3">
    <location>
        <begin position="269"/>
        <end position="301"/>
    </location>
</feature>
<evidence type="ECO:0000256" key="4">
    <source>
        <dbReference type="SAM" id="Coils"/>
    </source>
</evidence>
<dbReference type="PANTHER" id="PTHR24198">
    <property type="entry name" value="ANKYRIN REPEAT AND PROTEIN KINASE DOMAIN-CONTAINING PROTEIN"/>
    <property type="match status" value="1"/>
</dbReference>
<reference evidence="5" key="1">
    <citation type="submission" date="2021-02" db="EMBL/GenBank/DDBJ databases">
        <authorList>
            <person name="Nowell W R."/>
        </authorList>
    </citation>
    <scope>NUCLEOTIDE SEQUENCE</scope>
</reference>
<keyword evidence="1" id="KW-0677">Repeat</keyword>
<keyword evidence="4" id="KW-0175">Coiled coil</keyword>
<dbReference type="PROSITE" id="PS50088">
    <property type="entry name" value="ANK_REPEAT"/>
    <property type="match status" value="1"/>
</dbReference>
<protein>
    <recommendedName>
        <fullName evidence="8">Ankyrin repeat-containing protein</fullName>
    </recommendedName>
</protein>
<name>A0A814R893_9BILA</name>
<dbReference type="PROSITE" id="PS50297">
    <property type="entry name" value="ANK_REP_REGION"/>
    <property type="match status" value="1"/>
</dbReference>
<evidence type="ECO:0000313" key="6">
    <source>
        <dbReference type="EMBL" id="CAF3894205.1"/>
    </source>
</evidence>
<gene>
    <name evidence="5" type="ORF">GPM918_LOCUS20165</name>
    <name evidence="6" type="ORF">SRO942_LOCUS20164</name>
</gene>
<dbReference type="SUPFAM" id="SSF48403">
    <property type="entry name" value="Ankyrin repeat"/>
    <property type="match status" value="2"/>
</dbReference>